<gene>
    <name evidence="2" type="ORF">RM552_04985</name>
</gene>
<keyword evidence="3" id="KW-1185">Reference proteome</keyword>
<dbReference type="Pfam" id="PF20250">
    <property type="entry name" value="FapA_N"/>
    <property type="match status" value="1"/>
</dbReference>
<dbReference type="PANTHER" id="PTHR38032">
    <property type="entry name" value="POLYMERASE-RELATED"/>
    <property type="match status" value="1"/>
</dbReference>
<reference evidence="2 3" key="1">
    <citation type="submission" date="2023-09" db="EMBL/GenBank/DDBJ databases">
        <authorList>
            <person name="Rey-Velasco X."/>
        </authorList>
    </citation>
    <scope>NUCLEOTIDE SEQUENCE [LARGE SCALE GENOMIC DNA]</scope>
    <source>
        <strain evidence="2 3">P117</strain>
    </source>
</reference>
<dbReference type="Pfam" id="PF03961">
    <property type="entry name" value="FapA"/>
    <property type="match status" value="1"/>
</dbReference>
<dbReference type="EMBL" id="JAVRHX010000001">
    <property type="protein sequence ID" value="MDT0594193.1"/>
    <property type="molecule type" value="Genomic_DNA"/>
</dbReference>
<dbReference type="InterPro" id="IPR046866">
    <property type="entry name" value="FapA_N"/>
</dbReference>
<protein>
    <submittedName>
        <fullName evidence="2">FapA family protein</fullName>
    </submittedName>
</protein>
<comment type="caution">
    <text evidence="2">The sequence shown here is derived from an EMBL/GenBank/DDBJ whole genome shotgun (WGS) entry which is preliminary data.</text>
</comment>
<dbReference type="InterPro" id="IPR005646">
    <property type="entry name" value="FapA"/>
</dbReference>
<accession>A0ABU2ZNJ5</accession>
<evidence type="ECO:0000313" key="3">
    <source>
        <dbReference type="Proteomes" id="UP001253545"/>
    </source>
</evidence>
<name>A0ABU2ZNJ5_9ALTE</name>
<proteinExistence type="predicted"/>
<dbReference type="Proteomes" id="UP001253545">
    <property type="component" value="Unassembled WGS sequence"/>
</dbReference>
<organism evidence="2 3">
    <name type="scientific">Glaciecola petra</name>
    <dbReference type="NCBI Taxonomy" id="3075602"/>
    <lineage>
        <taxon>Bacteria</taxon>
        <taxon>Pseudomonadati</taxon>
        <taxon>Pseudomonadota</taxon>
        <taxon>Gammaproteobacteria</taxon>
        <taxon>Alteromonadales</taxon>
        <taxon>Alteromonadaceae</taxon>
        <taxon>Glaciecola</taxon>
    </lineage>
</organism>
<evidence type="ECO:0000313" key="2">
    <source>
        <dbReference type="EMBL" id="MDT0594193.1"/>
    </source>
</evidence>
<feature type="domain" description="Flagellar Assembly Protein A N-terminal region" evidence="1">
    <location>
        <begin position="84"/>
        <end position="261"/>
    </location>
</feature>
<sequence>MNGIHLYTSTEDNKLSLSIEPLLIEDNFEVKALIAHIGKSEYSNYYLDDENILELCDTLKEQLTQDRMEPIEGIIGQKFNAKLNVVLSDDKMEAELQITSAYGGENPNVTTAMAFLSHHSIVRGVSRKRIDALIKTLTNAPPGTLHKATIAKGLPPKTGKGSIVRPVVPNALDRALTPSQSEGIKVDMRDFGDIICVVKDQLVAERIPPKKGRNGYTVTGEPVPAQDGDWHKIKIGTNVYISIEDENQVFASIDGLPKFSRQRISVDDVFVTKGVNVATGNIKYGGAVIVNGDITEKMKIEADGDVTINGFVESAYIKSSGDIIITQGATGKIQEKDCCLIAKGSVFLQHGQGLDITADKNINIMTQLAHSVLHCGEDLIVGEVKQPLGKIFASYIYATKKVMAGTLGAISGSDLIIDYAKPHIAMSEKLKSMNTMYEDLLVKNTEHEKKLENVHKLNLKDENAVKKRELIKELELERVFLNWLRVSIVELKTQLKTFKQDISIVANKGIFPGVKVQIDDNQWKSENELSRCRIVYEYSKWKKLLV</sequence>
<dbReference type="PANTHER" id="PTHR38032:SF1">
    <property type="entry name" value="RNA-BINDING PROTEIN KHPB N-TERMINAL DOMAIN-CONTAINING PROTEIN"/>
    <property type="match status" value="1"/>
</dbReference>
<dbReference type="InterPro" id="IPR046865">
    <property type="entry name" value="FapA_b_solenoid"/>
</dbReference>
<dbReference type="RefSeq" id="WP_311367674.1">
    <property type="nucleotide sequence ID" value="NZ_JAVRHX010000001.1"/>
</dbReference>
<evidence type="ECO:0000259" key="1">
    <source>
        <dbReference type="Pfam" id="PF20250"/>
    </source>
</evidence>